<organism evidence="3 4">
    <name type="scientific">Lophiotrema nucula</name>
    <dbReference type="NCBI Taxonomy" id="690887"/>
    <lineage>
        <taxon>Eukaryota</taxon>
        <taxon>Fungi</taxon>
        <taxon>Dikarya</taxon>
        <taxon>Ascomycota</taxon>
        <taxon>Pezizomycotina</taxon>
        <taxon>Dothideomycetes</taxon>
        <taxon>Pleosporomycetidae</taxon>
        <taxon>Pleosporales</taxon>
        <taxon>Lophiotremataceae</taxon>
        <taxon>Lophiotrema</taxon>
    </lineage>
</organism>
<evidence type="ECO:0000313" key="4">
    <source>
        <dbReference type="Proteomes" id="UP000799770"/>
    </source>
</evidence>
<accession>A0A6A5ZEY9</accession>
<dbReference type="Gene3D" id="3.90.640.10">
    <property type="entry name" value="Actin, Chain A, domain 4"/>
    <property type="match status" value="1"/>
</dbReference>
<dbReference type="InterPro" id="IPR013126">
    <property type="entry name" value="Hsp_70_fam"/>
</dbReference>
<dbReference type="PANTHER" id="PTHR14187">
    <property type="entry name" value="ALPHA KINASE/ELONGATION FACTOR 2 KINASE"/>
    <property type="match status" value="1"/>
</dbReference>
<dbReference type="CDD" id="cd10170">
    <property type="entry name" value="ASKHA_NBD_HSP70"/>
    <property type="match status" value="1"/>
</dbReference>
<dbReference type="InterPro" id="IPR043129">
    <property type="entry name" value="ATPase_NBD"/>
</dbReference>
<dbReference type="PANTHER" id="PTHR14187:SF5">
    <property type="entry name" value="HEAT SHOCK 70 KDA PROTEIN 12A"/>
    <property type="match status" value="1"/>
</dbReference>
<dbReference type="Gene3D" id="3.30.420.40">
    <property type="match status" value="2"/>
</dbReference>
<dbReference type="SUPFAM" id="SSF53067">
    <property type="entry name" value="Actin-like ATPase domain"/>
    <property type="match status" value="2"/>
</dbReference>
<keyword evidence="2" id="KW-0067">ATP-binding</keyword>
<dbReference type="Proteomes" id="UP000799770">
    <property type="component" value="Unassembled WGS sequence"/>
</dbReference>
<keyword evidence="4" id="KW-1185">Reference proteome</keyword>
<dbReference type="GO" id="GO:0140662">
    <property type="term" value="F:ATP-dependent protein folding chaperone"/>
    <property type="evidence" value="ECO:0007669"/>
    <property type="project" value="InterPro"/>
</dbReference>
<gene>
    <name evidence="3" type="ORF">BDV96DRAFT_571307</name>
</gene>
<dbReference type="Pfam" id="PF00012">
    <property type="entry name" value="HSP70"/>
    <property type="match status" value="1"/>
</dbReference>
<protein>
    <recommendedName>
        <fullName evidence="5">Actin-like ATPase domain-containing protein</fullName>
    </recommendedName>
</protein>
<evidence type="ECO:0000256" key="2">
    <source>
        <dbReference type="ARBA" id="ARBA00022840"/>
    </source>
</evidence>
<dbReference type="PRINTS" id="PR00301">
    <property type="entry name" value="HEATSHOCK70"/>
</dbReference>
<evidence type="ECO:0008006" key="5">
    <source>
        <dbReference type="Google" id="ProtNLM"/>
    </source>
</evidence>
<keyword evidence="1" id="KW-0547">Nucleotide-binding</keyword>
<reference evidence="3" key="1">
    <citation type="journal article" date="2020" name="Stud. Mycol.">
        <title>101 Dothideomycetes genomes: a test case for predicting lifestyles and emergence of pathogens.</title>
        <authorList>
            <person name="Haridas S."/>
            <person name="Albert R."/>
            <person name="Binder M."/>
            <person name="Bloem J."/>
            <person name="Labutti K."/>
            <person name="Salamov A."/>
            <person name="Andreopoulos B."/>
            <person name="Baker S."/>
            <person name="Barry K."/>
            <person name="Bills G."/>
            <person name="Bluhm B."/>
            <person name="Cannon C."/>
            <person name="Castanera R."/>
            <person name="Culley D."/>
            <person name="Daum C."/>
            <person name="Ezra D."/>
            <person name="Gonzalez J."/>
            <person name="Henrissat B."/>
            <person name="Kuo A."/>
            <person name="Liang C."/>
            <person name="Lipzen A."/>
            <person name="Lutzoni F."/>
            <person name="Magnuson J."/>
            <person name="Mondo S."/>
            <person name="Nolan M."/>
            <person name="Ohm R."/>
            <person name="Pangilinan J."/>
            <person name="Park H.-J."/>
            <person name="Ramirez L."/>
            <person name="Alfaro M."/>
            <person name="Sun H."/>
            <person name="Tritt A."/>
            <person name="Yoshinaga Y."/>
            <person name="Zwiers L.-H."/>
            <person name="Turgeon B."/>
            <person name="Goodwin S."/>
            <person name="Spatafora J."/>
            <person name="Crous P."/>
            <person name="Grigoriev I."/>
        </authorList>
    </citation>
    <scope>NUCLEOTIDE SEQUENCE</scope>
    <source>
        <strain evidence="3">CBS 627.86</strain>
    </source>
</reference>
<evidence type="ECO:0000256" key="1">
    <source>
        <dbReference type="ARBA" id="ARBA00022741"/>
    </source>
</evidence>
<dbReference type="OrthoDB" id="2963168at2759"/>
<dbReference type="GO" id="GO:0005524">
    <property type="term" value="F:ATP binding"/>
    <property type="evidence" value="ECO:0007669"/>
    <property type="project" value="UniProtKB-KW"/>
</dbReference>
<sequence>MPSKTIFVAVDFGTTFTGVAYSDPSDNRSDSEPLLFRQWNEEQDKVPTVLRYEDSSRSGLGTRSRGLRWGVQVKPGQSCHKWFKLNLEPTYLLSGISSTVDLSQAYPDDERDPALPDVSAKRLTTDFLTAVREHVERYLRQEYMTESGAEPRLKWMLTVPAVWTNEATNATRECARLAGMASRTQDLLLTSEPEAAFICASKSIPERYLMVGKRILVLDAGGGTVDIVTYKVREVQPHLKVEENLVPNGGKCGSVFINRVFEKMIDRKLNSVNPHLVLSAPARLEMMKSFETFIKCKYNGDDTEENISVNGLPDTLSLRIKGGFMEISREEMNTVMDVVVNQVLLLVKDQVQGVREQGDDVAAIVLVGGFGGSPYLRKRLGDDEYLGTIYQVRCSNPATAVVRGAVIKGLQDLSPHRRTVLSRKSVCSLGVTSSVPFRPGHHPESHKYEDSVHNEHLCKDVLSYFVRKNQDLSEDNPVEFSLERLVPIEGPFVFADVVYETYENEPPEILNDTCRALGSLDSDLSDVPGYLYERPGNGDFFKIRYKIKATFSSAGDVKVELDFNGTKHGSVRLRYGNSALFRPVRRD</sequence>
<proteinExistence type="predicted"/>
<evidence type="ECO:0000313" key="3">
    <source>
        <dbReference type="EMBL" id="KAF2118052.1"/>
    </source>
</evidence>
<dbReference type="AlphaFoldDB" id="A0A6A5ZEY9"/>
<dbReference type="EMBL" id="ML977318">
    <property type="protein sequence ID" value="KAF2118052.1"/>
    <property type="molecule type" value="Genomic_DNA"/>
</dbReference>
<name>A0A6A5ZEY9_9PLEO</name>